<dbReference type="PROSITE" id="PS00211">
    <property type="entry name" value="ABC_TRANSPORTER_1"/>
    <property type="match status" value="2"/>
</dbReference>
<keyword evidence="1" id="KW-0547">Nucleotide-binding</keyword>
<evidence type="ECO:0000256" key="1">
    <source>
        <dbReference type="ARBA" id="ARBA00022741"/>
    </source>
</evidence>
<evidence type="ECO:0000313" key="5">
    <source>
        <dbReference type="EMBL" id="ABL00503.1"/>
    </source>
</evidence>
<feature type="domain" description="ABC transporter" evidence="4">
    <location>
        <begin position="269"/>
        <end position="498"/>
    </location>
</feature>
<accession>A1AT32</accession>
<dbReference type="CDD" id="cd03230">
    <property type="entry name" value="ABC_DR_subfamily_A"/>
    <property type="match status" value="2"/>
</dbReference>
<dbReference type="OrthoDB" id="9805130at2"/>
<dbReference type="STRING" id="338966.Ppro_2905"/>
<dbReference type="PANTHER" id="PTHR43038">
    <property type="entry name" value="ATP-BINDING CASSETTE, SUB-FAMILY H, MEMBER 1"/>
    <property type="match status" value="1"/>
</dbReference>
<feature type="region of interest" description="Disordered" evidence="3">
    <location>
        <begin position="237"/>
        <end position="267"/>
    </location>
</feature>
<dbReference type="InterPro" id="IPR017871">
    <property type="entry name" value="ABC_transporter-like_CS"/>
</dbReference>
<protein>
    <submittedName>
        <fullName evidence="5">ABC transporter related protein</fullName>
    </submittedName>
</protein>
<dbReference type="InterPro" id="IPR003593">
    <property type="entry name" value="AAA+_ATPase"/>
</dbReference>
<dbReference type="HOGENOM" id="CLU_000604_83_0_7"/>
<dbReference type="SUPFAM" id="SSF52540">
    <property type="entry name" value="P-loop containing nucleoside triphosphate hydrolases"/>
    <property type="match status" value="2"/>
</dbReference>
<keyword evidence="6" id="KW-1185">Reference proteome</keyword>
<dbReference type="Proteomes" id="UP000006732">
    <property type="component" value="Chromosome"/>
</dbReference>
<dbReference type="GO" id="GO:0016887">
    <property type="term" value="F:ATP hydrolysis activity"/>
    <property type="evidence" value="ECO:0007669"/>
    <property type="project" value="InterPro"/>
</dbReference>
<dbReference type="SMART" id="SM00382">
    <property type="entry name" value="AAA"/>
    <property type="match status" value="2"/>
</dbReference>
<proteinExistence type="predicted"/>
<evidence type="ECO:0000259" key="4">
    <source>
        <dbReference type="PROSITE" id="PS50893"/>
    </source>
</evidence>
<organism evidence="5 6">
    <name type="scientific">Pelobacter propionicus (strain DSM 2379 / NBRC 103807 / OttBd1)</name>
    <dbReference type="NCBI Taxonomy" id="338966"/>
    <lineage>
        <taxon>Bacteria</taxon>
        <taxon>Pseudomonadati</taxon>
        <taxon>Thermodesulfobacteriota</taxon>
        <taxon>Desulfuromonadia</taxon>
        <taxon>Desulfuromonadales</taxon>
        <taxon>Desulfuromonadaceae</taxon>
        <taxon>Pelobacter</taxon>
    </lineage>
</organism>
<evidence type="ECO:0000313" key="6">
    <source>
        <dbReference type="Proteomes" id="UP000006732"/>
    </source>
</evidence>
<dbReference type="EMBL" id="CP000482">
    <property type="protein sequence ID" value="ABL00503.1"/>
    <property type="molecule type" value="Genomic_DNA"/>
</dbReference>
<reference evidence="5 6" key="1">
    <citation type="submission" date="2006-10" db="EMBL/GenBank/DDBJ databases">
        <title>Complete sequence of chromosome of Pelobacter propionicus DSM 2379.</title>
        <authorList>
            <consortium name="US DOE Joint Genome Institute"/>
            <person name="Copeland A."/>
            <person name="Lucas S."/>
            <person name="Lapidus A."/>
            <person name="Barry K."/>
            <person name="Detter J.C."/>
            <person name="Glavina del Rio T."/>
            <person name="Hammon N."/>
            <person name="Israni S."/>
            <person name="Dalin E."/>
            <person name="Tice H."/>
            <person name="Pitluck S."/>
            <person name="Saunders E."/>
            <person name="Brettin T."/>
            <person name="Bruce D."/>
            <person name="Han C."/>
            <person name="Tapia R."/>
            <person name="Schmutz J."/>
            <person name="Larimer F."/>
            <person name="Land M."/>
            <person name="Hauser L."/>
            <person name="Kyrpides N."/>
            <person name="Kim E."/>
            <person name="Lovley D."/>
            <person name="Richardson P."/>
        </authorList>
    </citation>
    <scope>NUCLEOTIDE SEQUENCE [LARGE SCALE GENOMIC DNA]</scope>
    <source>
        <strain evidence="6">DSM 2379 / NBRC 103807 / OttBd1</strain>
    </source>
</reference>
<dbReference type="GO" id="GO:0005524">
    <property type="term" value="F:ATP binding"/>
    <property type="evidence" value="ECO:0007669"/>
    <property type="project" value="UniProtKB-KW"/>
</dbReference>
<dbReference type="PROSITE" id="PS50893">
    <property type="entry name" value="ABC_TRANSPORTER_2"/>
    <property type="match status" value="2"/>
</dbReference>
<gene>
    <name evidence="5" type="ordered locus">Ppro_2905</name>
</gene>
<dbReference type="KEGG" id="ppd:Ppro_2905"/>
<name>A1AT32_PELPD</name>
<sequence>MTVIAHNLTRRFGDLTAVDSLSLSISEGELFGLVGSDGAGKTTILRMLTGVMDPSSGEARILGHPSVNLAPVRGDIGYMSQRFGLYPDLTVGENIRFYADLFGVADAERRRRTEELLSFSAMAPFVGRQAGRLSGGMKQKLGLCCALIHQPRVLFLDEPTNGVDPLSRRDFWRILRDLRAAGVTILVATAYLDEAERCDRVGLLHQGRLLACDTPEKLTNGWSSSLEELVISSIDDHAPPASKPGHRGSVRRQPPPSPAAEGHNRLPSVTLNGLTKRFGEFVAVDDISLSVPAGQIFGFLGPNGAGKSTTIRMLCGILSPSSGRGRVAGFDIATEPERIKENIGYMSQRFSLYEELTVEENIAFYAGVYRLAADKRRERSEWVIEMAGLSERRGSRAGELSGGWRQRLALGCAILHEPPIVFLDEPTSGVDPLSRRKFWELIYSLARGGVTVFVTTHYMDEAEYCDRLALIYRGRLVAIGTPDEMKRERATAGGKVPSLEDVFIGLIEEQDS</sequence>
<dbReference type="InterPro" id="IPR027417">
    <property type="entry name" value="P-loop_NTPase"/>
</dbReference>
<dbReference type="InterPro" id="IPR003439">
    <property type="entry name" value="ABC_transporter-like_ATP-bd"/>
</dbReference>
<keyword evidence="2" id="KW-0067">ATP-binding</keyword>
<dbReference type="PANTHER" id="PTHR43038:SF3">
    <property type="entry name" value="ABC TRANSPORTER G FAMILY MEMBER 20 ISOFORM X1"/>
    <property type="match status" value="1"/>
</dbReference>
<dbReference type="Gene3D" id="3.40.50.300">
    <property type="entry name" value="P-loop containing nucleotide triphosphate hydrolases"/>
    <property type="match status" value="2"/>
</dbReference>
<dbReference type="AlphaFoldDB" id="A1AT32"/>
<feature type="domain" description="ABC transporter" evidence="4">
    <location>
        <begin position="3"/>
        <end position="231"/>
    </location>
</feature>
<dbReference type="Pfam" id="PF00005">
    <property type="entry name" value="ABC_tran"/>
    <property type="match status" value="2"/>
</dbReference>
<dbReference type="RefSeq" id="WP_011736738.1">
    <property type="nucleotide sequence ID" value="NC_008609.1"/>
</dbReference>
<evidence type="ECO:0000256" key="2">
    <source>
        <dbReference type="ARBA" id="ARBA00022840"/>
    </source>
</evidence>
<evidence type="ECO:0000256" key="3">
    <source>
        <dbReference type="SAM" id="MobiDB-lite"/>
    </source>
</evidence>
<dbReference type="eggNOG" id="COG1129">
    <property type="taxonomic scope" value="Bacteria"/>
</dbReference>